<evidence type="ECO:0000256" key="1">
    <source>
        <dbReference type="SAM" id="SignalP"/>
    </source>
</evidence>
<dbReference type="EMBL" id="CP029822">
    <property type="protein sequence ID" value="AZS50285.1"/>
    <property type="molecule type" value="Genomic_DNA"/>
</dbReference>
<feature type="signal peptide" evidence="1">
    <location>
        <begin position="1"/>
        <end position="23"/>
    </location>
</feature>
<dbReference type="RefSeq" id="WP_127162526.1">
    <property type="nucleotide sequence ID" value="NZ_CP029822.1"/>
</dbReference>
<protein>
    <recommendedName>
        <fullName evidence="4">Alginate export domain-containing protein</fullName>
    </recommendedName>
</protein>
<dbReference type="AlphaFoldDB" id="A0A3Q9JKH6"/>
<name>A0A3Q9JKH6_9GAMM</name>
<keyword evidence="3" id="KW-1185">Reference proteome</keyword>
<proteinExistence type="predicted"/>
<evidence type="ECO:0000313" key="2">
    <source>
        <dbReference type="EMBL" id="AZS50285.1"/>
    </source>
</evidence>
<feature type="chain" id="PRO_5018645334" description="Alginate export domain-containing protein" evidence="1">
    <location>
        <begin position="24"/>
        <end position="420"/>
    </location>
</feature>
<evidence type="ECO:0000313" key="3">
    <source>
        <dbReference type="Proteomes" id="UP000273143"/>
    </source>
</evidence>
<sequence length="420" mass="49447">MVLCKLFPLYSFLLSICCFTAYADDTFNFNLNEQTEFKKNWRFSNTLESRNRKFTHQQRWLSTRQRLNSSLLYEQEAWKAYINTYLDYDPSTYRYQPTTQADLNEAYVVFHGSAVDLPATQLTIGKQRITWGTTDGRSTIDLLNATYLRDPIANGRTIQKRPSWLMRLEQQFSFGAVDLVVMPFGRERKLPKYGSPWEPDSFHQLREYEKLGLIQLSKKYNPHKPELGLRFTQYNQGYDWGFAYFEGYSDLPAAKVKANNHILLEPTKQRTWNINAAVSQNSNTYRIEAAYTDQLPVYNKQGSLYFSELQQIILGWDRNFNDNLYANIQLFWDHYPNYKDNYGATFAINKPFFNDTLTLGVSGFYGYNNEHSIESYAEYAYNDHWTFIARLYVLGGGYSQSLFRSYANNDFIELGFRYFF</sequence>
<dbReference type="Proteomes" id="UP000273143">
    <property type="component" value="Chromosome"/>
</dbReference>
<accession>A0A3Q9JKH6</accession>
<reference evidence="3" key="1">
    <citation type="submission" date="2018-06" db="EMBL/GenBank/DDBJ databases">
        <title>Complete genome of Pseudomonas insecticola strain QZS01.</title>
        <authorList>
            <person name="Wang J."/>
            <person name="Su Q."/>
        </authorList>
    </citation>
    <scope>NUCLEOTIDE SEQUENCE [LARGE SCALE GENOMIC DNA]</scope>
    <source>
        <strain evidence="3">QZS01</strain>
    </source>
</reference>
<dbReference type="KEGG" id="emo:DM558_05630"/>
<organism evidence="2 3">
    <name type="scientific">Entomomonas moraniae</name>
    <dbReference type="NCBI Taxonomy" id="2213226"/>
    <lineage>
        <taxon>Bacteria</taxon>
        <taxon>Pseudomonadati</taxon>
        <taxon>Pseudomonadota</taxon>
        <taxon>Gammaproteobacteria</taxon>
        <taxon>Pseudomonadales</taxon>
        <taxon>Pseudomonadaceae</taxon>
        <taxon>Entomomonas</taxon>
    </lineage>
</organism>
<keyword evidence="1" id="KW-0732">Signal</keyword>
<gene>
    <name evidence="2" type="ORF">DM558_05630</name>
</gene>
<evidence type="ECO:0008006" key="4">
    <source>
        <dbReference type="Google" id="ProtNLM"/>
    </source>
</evidence>